<dbReference type="AlphaFoldDB" id="A0AAV4I7V2"/>
<evidence type="ECO:0000256" key="1">
    <source>
        <dbReference type="SAM" id="MobiDB-lite"/>
    </source>
</evidence>
<accession>A0AAV4I7V2</accession>
<evidence type="ECO:0000313" key="2">
    <source>
        <dbReference type="EMBL" id="GFS06150.1"/>
    </source>
</evidence>
<feature type="compositionally biased region" description="Gly residues" evidence="1">
    <location>
        <begin position="39"/>
        <end position="51"/>
    </location>
</feature>
<keyword evidence="3" id="KW-1185">Reference proteome</keyword>
<gene>
    <name evidence="2" type="ORF">ElyMa_004699700</name>
</gene>
<organism evidence="2 3">
    <name type="scientific">Elysia marginata</name>
    <dbReference type="NCBI Taxonomy" id="1093978"/>
    <lineage>
        <taxon>Eukaryota</taxon>
        <taxon>Metazoa</taxon>
        <taxon>Spiralia</taxon>
        <taxon>Lophotrochozoa</taxon>
        <taxon>Mollusca</taxon>
        <taxon>Gastropoda</taxon>
        <taxon>Heterobranchia</taxon>
        <taxon>Euthyneura</taxon>
        <taxon>Panpulmonata</taxon>
        <taxon>Sacoglossa</taxon>
        <taxon>Placobranchoidea</taxon>
        <taxon>Plakobranchidae</taxon>
        <taxon>Elysia</taxon>
    </lineage>
</organism>
<comment type="caution">
    <text evidence="2">The sequence shown here is derived from an EMBL/GenBank/DDBJ whole genome shotgun (WGS) entry which is preliminary data.</text>
</comment>
<feature type="region of interest" description="Disordered" evidence="1">
    <location>
        <begin position="1"/>
        <end position="55"/>
    </location>
</feature>
<evidence type="ECO:0000313" key="3">
    <source>
        <dbReference type="Proteomes" id="UP000762676"/>
    </source>
</evidence>
<proteinExistence type="predicted"/>
<dbReference type="Proteomes" id="UP000762676">
    <property type="component" value="Unassembled WGS sequence"/>
</dbReference>
<name>A0AAV4I7V2_9GAST</name>
<reference evidence="2 3" key="1">
    <citation type="journal article" date="2021" name="Elife">
        <title>Chloroplast acquisition without the gene transfer in kleptoplastic sea slugs, Plakobranchus ocellatus.</title>
        <authorList>
            <person name="Maeda T."/>
            <person name="Takahashi S."/>
            <person name="Yoshida T."/>
            <person name="Shimamura S."/>
            <person name="Takaki Y."/>
            <person name="Nagai Y."/>
            <person name="Toyoda A."/>
            <person name="Suzuki Y."/>
            <person name="Arimoto A."/>
            <person name="Ishii H."/>
            <person name="Satoh N."/>
            <person name="Nishiyama T."/>
            <person name="Hasebe M."/>
            <person name="Maruyama T."/>
            <person name="Minagawa J."/>
            <person name="Obokata J."/>
            <person name="Shigenobu S."/>
        </authorList>
    </citation>
    <scope>NUCLEOTIDE SEQUENCE [LARGE SCALE GENOMIC DNA]</scope>
</reference>
<sequence>MNNNNNNNNKKNKNQKRLTNTATCGGHSMVSGTLSNIRGGSGSSGGGGGPASGEVGVMQQSCSALRPGGSAALHCLTVGHRHLVRNSAQGSLVKSLSPAASGVDSGKNEIF</sequence>
<dbReference type="EMBL" id="BMAT01009426">
    <property type="protein sequence ID" value="GFS06150.1"/>
    <property type="molecule type" value="Genomic_DNA"/>
</dbReference>
<feature type="region of interest" description="Disordered" evidence="1">
    <location>
        <begin position="90"/>
        <end position="111"/>
    </location>
</feature>
<protein>
    <submittedName>
        <fullName evidence="2">Uncharacterized protein</fullName>
    </submittedName>
</protein>